<dbReference type="PANTHER" id="PTHR31605">
    <property type="entry name" value="GLYCEROL-3-PHOSPHATE O-ACYLTRANSFERASE 1"/>
    <property type="match status" value="1"/>
</dbReference>
<comment type="caution">
    <text evidence="1">The sequence shown here is derived from an EMBL/GenBank/DDBJ whole genome shotgun (WGS) entry which is preliminary data.</text>
</comment>
<dbReference type="GO" id="GO:0004366">
    <property type="term" value="F:glycerol-3-phosphate O-acyltransferase activity"/>
    <property type="evidence" value="ECO:0007669"/>
    <property type="project" value="TreeGrafter"/>
</dbReference>
<evidence type="ECO:0000313" key="1">
    <source>
        <dbReference type="EMBL" id="KRX04186.1"/>
    </source>
</evidence>
<evidence type="ECO:0000313" key="2">
    <source>
        <dbReference type="Proteomes" id="UP000054937"/>
    </source>
</evidence>
<dbReference type="InParanoid" id="A0A0V0QQ83"/>
<gene>
    <name evidence="1" type="ORF">PPERSA_11310</name>
</gene>
<dbReference type="EMBL" id="LDAU01000120">
    <property type="protein sequence ID" value="KRX04186.1"/>
    <property type="molecule type" value="Genomic_DNA"/>
</dbReference>
<dbReference type="GO" id="GO:0008654">
    <property type="term" value="P:phospholipid biosynthetic process"/>
    <property type="evidence" value="ECO:0007669"/>
    <property type="project" value="TreeGrafter"/>
</dbReference>
<reference evidence="1 2" key="1">
    <citation type="journal article" date="2015" name="Sci. Rep.">
        <title>Genome of the facultative scuticociliatosis pathogen Pseudocohnilembus persalinus provides insight into its virulence through horizontal gene transfer.</title>
        <authorList>
            <person name="Xiong J."/>
            <person name="Wang G."/>
            <person name="Cheng J."/>
            <person name="Tian M."/>
            <person name="Pan X."/>
            <person name="Warren A."/>
            <person name="Jiang C."/>
            <person name="Yuan D."/>
            <person name="Miao W."/>
        </authorList>
    </citation>
    <scope>NUCLEOTIDE SEQUENCE [LARGE SCALE GENOMIC DNA]</scope>
    <source>
        <strain evidence="1">36N120E</strain>
    </source>
</reference>
<accession>A0A0V0QQ83</accession>
<dbReference type="PANTHER" id="PTHR31605:SF0">
    <property type="entry name" value="GLYCEROL-3-PHOSPHATE O-ACYLTRANSFERASE 1"/>
    <property type="match status" value="1"/>
</dbReference>
<dbReference type="AlphaFoldDB" id="A0A0V0QQ83"/>
<sequence>MGPIMKSLRCIPVERAQDLVSEGKGVIQYISSGILLGLNTKFLEQVQEGNVIIIPGVNVDFVVKKVKSNTELLVSSSMYGEELNTNYQYKIQPKIDYSDIYHNVWDALNNNECIGIFQDEKNSQENQDILPLKAGVCIMALGAMAKYNKQVTVVMAGLNYFEGNQFRSKMVLEFGQPYKIPEEFSQLYNLNKRDAIKQLLHIISERIRDVLTNIPTYKDLMSLQMAKKMYLPDQFTYLPQNKNLKEVLKLNRTKSNSLKNKNKLRNQINQFEQSQNTENNYAKTQSFEDLFKVDKRISKLKSTQDLTKVFNVMEQIDSIQNVY</sequence>
<dbReference type="OrthoDB" id="2427554at2759"/>
<name>A0A0V0QQ83_PSEPJ</name>
<organism evidence="1 2">
    <name type="scientific">Pseudocohnilembus persalinus</name>
    <name type="common">Ciliate</name>
    <dbReference type="NCBI Taxonomy" id="266149"/>
    <lineage>
        <taxon>Eukaryota</taxon>
        <taxon>Sar</taxon>
        <taxon>Alveolata</taxon>
        <taxon>Ciliophora</taxon>
        <taxon>Intramacronucleata</taxon>
        <taxon>Oligohymenophorea</taxon>
        <taxon>Scuticociliatia</taxon>
        <taxon>Philasterida</taxon>
        <taxon>Pseudocohnilembidae</taxon>
        <taxon>Pseudocohnilembus</taxon>
    </lineage>
</organism>
<proteinExistence type="predicted"/>
<dbReference type="GO" id="GO:0016287">
    <property type="term" value="F:glycerone-phosphate O-acyltransferase activity"/>
    <property type="evidence" value="ECO:0007669"/>
    <property type="project" value="TreeGrafter"/>
</dbReference>
<dbReference type="Proteomes" id="UP000054937">
    <property type="component" value="Unassembled WGS sequence"/>
</dbReference>
<protein>
    <submittedName>
        <fullName evidence="1">Uncharacterized protein</fullName>
    </submittedName>
</protein>
<dbReference type="InterPro" id="IPR052744">
    <property type="entry name" value="GPAT/DAPAT"/>
</dbReference>
<keyword evidence="2" id="KW-1185">Reference proteome</keyword>